<dbReference type="InterPro" id="IPR057553">
    <property type="entry name" value="SAC9_GBDL_2nd"/>
</dbReference>
<dbReference type="AlphaFoldDB" id="A0AAN8ZA71"/>
<accession>A0AAN8ZA71</accession>
<sequence length="356" mass="40683">MPLACVRGSQPEPPSPTARWGRSPNFNSTSISKSPLRPIASIRLQRDDILKRHEILPHSCHHLLHWVLDLGTCIGKRLLLPPSLNLLLFFVINLMSLALDFSSSQSKFHLICEWPVQIWASNKIIKEERSFMGKWDLGSLITSSAFYRNPVRCRVVWITLRLQQPGLSSNFENNSSLLSLDENPFAEHSRRASFGGLLESEPCIHAKRIIEQHNMVVIAEIRLPEARVGTAMYFNFPKPARTQRMSFRLLGDVEAFSDDPLNETILILDLCHWQQDCLYQIELSCFTKLIHTNLNGHASWLFIQVSGNAELIRMSPDCVLDVQNLSLICEFWCLVEYHSCQTKPLGMKMMKNSPFT</sequence>
<name>A0AAN8ZA71_9MAGN</name>
<dbReference type="PANTHER" id="PTHR46817:SF1">
    <property type="entry name" value="SAC DOMAIN-CONTAINING PROTEIN"/>
    <property type="match status" value="1"/>
</dbReference>
<feature type="domain" description="SAC9 second GBDL" evidence="2">
    <location>
        <begin position="116"/>
        <end position="144"/>
    </location>
</feature>
<feature type="region of interest" description="Disordered" evidence="1">
    <location>
        <begin position="1"/>
        <end position="32"/>
    </location>
</feature>
<evidence type="ECO:0000313" key="4">
    <source>
        <dbReference type="Proteomes" id="UP001370490"/>
    </source>
</evidence>
<protein>
    <recommendedName>
        <fullName evidence="2">SAC9 second GBDL domain-containing protein</fullName>
    </recommendedName>
</protein>
<keyword evidence="4" id="KW-1185">Reference proteome</keyword>
<evidence type="ECO:0000256" key="1">
    <source>
        <dbReference type="SAM" id="MobiDB-lite"/>
    </source>
</evidence>
<organism evidence="3 4">
    <name type="scientific">Dillenia turbinata</name>
    <dbReference type="NCBI Taxonomy" id="194707"/>
    <lineage>
        <taxon>Eukaryota</taxon>
        <taxon>Viridiplantae</taxon>
        <taxon>Streptophyta</taxon>
        <taxon>Embryophyta</taxon>
        <taxon>Tracheophyta</taxon>
        <taxon>Spermatophyta</taxon>
        <taxon>Magnoliopsida</taxon>
        <taxon>eudicotyledons</taxon>
        <taxon>Gunneridae</taxon>
        <taxon>Pentapetalae</taxon>
        <taxon>Dilleniales</taxon>
        <taxon>Dilleniaceae</taxon>
        <taxon>Dillenia</taxon>
    </lineage>
</organism>
<evidence type="ECO:0000313" key="3">
    <source>
        <dbReference type="EMBL" id="KAK6930452.1"/>
    </source>
</evidence>
<reference evidence="3 4" key="1">
    <citation type="submission" date="2023-12" db="EMBL/GenBank/DDBJ databases">
        <title>A high-quality genome assembly for Dillenia turbinata (Dilleniales).</title>
        <authorList>
            <person name="Chanderbali A."/>
        </authorList>
    </citation>
    <scope>NUCLEOTIDE SEQUENCE [LARGE SCALE GENOMIC DNA]</scope>
    <source>
        <strain evidence="3">LSX21</strain>
        <tissue evidence="3">Leaf</tissue>
    </source>
</reference>
<feature type="domain" description="SAC9 second GBDL" evidence="2">
    <location>
        <begin position="147"/>
        <end position="210"/>
    </location>
</feature>
<dbReference type="Proteomes" id="UP001370490">
    <property type="component" value="Unassembled WGS sequence"/>
</dbReference>
<gene>
    <name evidence="3" type="ORF">RJ641_004546</name>
</gene>
<dbReference type="PANTHER" id="PTHR46817">
    <property type="entry name" value="PHOSPHOINOSITIDE PHOSPHATASE SAC9-RELATED"/>
    <property type="match status" value="1"/>
</dbReference>
<dbReference type="EMBL" id="JBAMMX010000012">
    <property type="protein sequence ID" value="KAK6930452.1"/>
    <property type="molecule type" value="Genomic_DNA"/>
</dbReference>
<evidence type="ECO:0000259" key="2">
    <source>
        <dbReference type="Pfam" id="PF24789"/>
    </source>
</evidence>
<proteinExistence type="predicted"/>
<dbReference type="Pfam" id="PF24789">
    <property type="entry name" value="SAC9_GBDL_2nd"/>
    <property type="match status" value="2"/>
</dbReference>
<comment type="caution">
    <text evidence="3">The sequence shown here is derived from an EMBL/GenBank/DDBJ whole genome shotgun (WGS) entry which is preliminary data.</text>
</comment>